<comment type="cofactor">
    <cofactor evidence="1">
        <name>Ca(2+)</name>
        <dbReference type="ChEBI" id="CHEBI:29108"/>
    </cofactor>
</comment>
<dbReference type="InParanoid" id="H3C821"/>
<feature type="domain" description="Sulfatase N-terminal" evidence="6">
    <location>
        <begin position="1"/>
        <end position="157"/>
    </location>
</feature>
<evidence type="ECO:0000256" key="2">
    <source>
        <dbReference type="ARBA" id="ARBA00008779"/>
    </source>
</evidence>
<dbReference type="GeneTree" id="ENSGT00940000158270"/>
<reference evidence="7" key="3">
    <citation type="submission" date="2025-09" db="UniProtKB">
        <authorList>
            <consortium name="Ensembl"/>
        </authorList>
    </citation>
    <scope>IDENTIFICATION</scope>
</reference>
<reference evidence="7" key="2">
    <citation type="submission" date="2025-08" db="UniProtKB">
        <authorList>
            <consortium name="Ensembl"/>
        </authorList>
    </citation>
    <scope>IDENTIFICATION</scope>
</reference>
<dbReference type="PANTHER" id="PTHR10342">
    <property type="entry name" value="ARYLSULFATASE"/>
    <property type="match status" value="1"/>
</dbReference>
<comment type="similarity">
    <text evidence="2">Belongs to the sulfatase family.</text>
</comment>
<dbReference type="STRING" id="99883.ENSTNIP00000004393"/>
<dbReference type="Pfam" id="PF00884">
    <property type="entry name" value="Sulfatase"/>
    <property type="match status" value="1"/>
</dbReference>
<dbReference type="Gene3D" id="3.40.720.10">
    <property type="entry name" value="Alkaline Phosphatase, subunit A"/>
    <property type="match status" value="1"/>
</dbReference>
<dbReference type="GO" id="GO:0046872">
    <property type="term" value="F:metal ion binding"/>
    <property type="evidence" value="ECO:0007669"/>
    <property type="project" value="UniProtKB-KW"/>
</dbReference>
<evidence type="ECO:0000259" key="6">
    <source>
        <dbReference type="Pfam" id="PF00884"/>
    </source>
</evidence>
<dbReference type="SUPFAM" id="SSF53649">
    <property type="entry name" value="Alkaline phosphatase-like"/>
    <property type="match status" value="1"/>
</dbReference>
<dbReference type="InterPro" id="IPR017850">
    <property type="entry name" value="Alkaline_phosphatase_core_sf"/>
</dbReference>
<dbReference type="AlphaFoldDB" id="H3C821"/>
<dbReference type="GO" id="GO:0008484">
    <property type="term" value="F:sulfuric ester hydrolase activity"/>
    <property type="evidence" value="ECO:0007669"/>
    <property type="project" value="InterPro"/>
</dbReference>
<evidence type="ECO:0000256" key="3">
    <source>
        <dbReference type="ARBA" id="ARBA00022723"/>
    </source>
</evidence>
<name>H3C821_TETNG</name>
<dbReference type="PANTHER" id="PTHR10342:SF274">
    <property type="entry name" value="ARYLSULFATASE B"/>
    <property type="match status" value="1"/>
</dbReference>
<protein>
    <recommendedName>
        <fullName evidence="6">Sulfatase N-terminal domain-containing protein</fullName>
    </recommendedName>
</protein>
<accession>H3C821</accession>
<evidence type="ECO:0000256" key="5">
    <source>
        <dbReference type="ARBA" id="ARBA00023180"/>
    </source>
</evidence>
<evidence type="ECO:0000256" key="1">
    <source>
        <dbReference type="ARBA" id="ARBA00001913"/>
    </source>
</evidence>
<dbReference type="Ensembl" id="ENSTNIT00000004532.1">
    <property type="protein sequence ID" value="ENSTNIP00000004393.1"/>
    <property type="gene ID" value="ENSTNIG00000001990.1"/>
</dbReference>
<keyword evidence="3" id="KW-0479">Metal-binding</keyword>
<dbReference type="OMA" id="HTIRATY"/>
<proteinExistence type="inferred from homology"/>
<evidence type="ECO:0000313" key="8">
    <source>
        <dbReference type="Proteomes" id="UP000007303"/>
    </source>
</evidence>
<dbReference type="HOGENOM" id="CLU_1503033_0_0_1"/>
<organism evidence="7 8">
    <name type="scientific">Tetraodon nigroviridis</name>
    <name type="common">Spotted green pufferfish</name>
    <name type="synonym">Chelonodon nigroviridis</name>
    <dbReference type="NCBI Taxonomy" id="99883"/>
    <lineage>
        <taxon>Eukaryota</taxon>
        <taxon>Metazoa</taxon>
        <taxon>Chordata</taxon>
        <taxon>Craniata</taxon>
        <taxon>Vertebrata</taxon>
        <taxon>Euteleostomi</taxon>
        <taxon>Actinopterygii</taxon>
        <taxon>Neopterygii</taxon>
        <taxon>Teleostei</taxon>
        <taxon>Neoteleostei</taxon>
        <taxon>Acanthomorphata</taxon>
        <taxon>Eupercaria</taxon>
        <taxon>Tetraodontiformes</taxon>
        <taxon>Tetradontoidea</taxon>
        <taxon>Tetraodontidae</taxon>
        <taxon>Tetraodon</taxon>
    </lineage>
</organism>
<keyword evidence="5" id="KW-0325">Glycoprotein</keyword>
<keyword evidence="8" id="KW-1185">Reference proteome</keyword>
<keyword evidence="4" id="KW-0106">Calcium</keyword>
<evidence type="ECO:0000256" key="4">
    <source>
        <dbReference type="ARBA" id="ARBA00022837"/>
    </source>
</evidence>
<dbReference type="Proteomes" id="UP000007303">
    <property type="component" value="Unassembled WGS sequence"/>
</dbReference>
<sequence>MVGKWHLGMYKKDCLPTRRGFDSYFGYLTGSEKYYTHIRCQGISALNLTRCALDLREGETVATGYKGIYSTELFSQKAISIIENHSSTEPLFLYVAFQAVHTPLQVPKRYLSPYGFIQDHSRRVYAGMVSAMDEAVGNITLALQQRGLWQNTVFVFSTGRSRAIKAFCTAKNSQHSSTV</sequence>
<evidence type="ECO:0000313" key="7">
    <source>
        <dbReference type="Ensembl" id="ENSTNIP00000004393.1"/>
    </source>
</evidence>
<dbReference type="InterPro" id="IPR000917">
    <property type="entry name" value="Sulfatase_N"/>
</dbReference>
<dbReference type="InterPro" id="IPR047115">
    <property type="entry name" value="ARSB"/>
</dbReference>
<reference evidence="8" key="1">
    <citation type="journal article" date="2004" name="Nature">
        <title>Genome duplication in the teleost fish Tetraodon nigroviridis reveals the early vertebrate proto-karyotype.</title>
        <authorList>
            <person name="Jaillon O."/>
            <person name="Aury J.-M."/>
            <person name="Brunet F."/>
            <person name="Petit J.-L."/>
            <person name="Stange-Thomann N."/>
            <person name="Mauceli E."/>
            <person name="Bouneau L."/>
            <person name="Fischer C."/>
            <person name="Ozouf-Costaz C."/>
            <person name="Bernot A."/>
            <person name="Nicaud S."/>
            <person name="Jaffe D."/>
            <person name="Fisher S."/>
            <person name="Lutfalla G."/>
            <person name="Dossat C."/>
            <person name="Segurens B."/>
            <person name="Dasilva C."/>
            <person name="Salanoubat M."/>
            <person name="Levy M."/>
            <person name="Boudet N."/>
            <person name="Castellano S."/>
            <person name="Anthouard V."/>
            <person name="Jubin C."/>
            <person name="Castelli V."/>
            <person name="Katinka M."/>
            <person name="Vacherie B."/>
            <person name="Biemont C."/>
            <person name="Skalli Z."/>
            <person name="Cattolico L."/>
            <person name="Poulain J."/>
            <person name="De Berardinis V."/>
            <person name="Cruaud C."/>
            <person name="Duprat S."/>
            <person name="Brottier P."/>
            <person name="Coutanceau J.-P."/>
            <person name="Gouzy J."/>
            <person name="Parra G."/>
            <person name="Lardier G."/>
            <person name="Chapple C."/>
            <person name="McKernan K.J."/>
            <person name="McEwan P."/>
            <person name="Bosak S."/>
            <person name="Kellis M."/>
            <person name="Volff J.-N."/>
            <person name="Guigo R."/>
            <person name="Zody M.C."/>
            <person name="Mesirov J."/>
            <person name="Lindblad-Toh K."/>
            <person name="Birren B."/>
            <person name="Nusbaum C."/>
            <person name="Kahn D."/>
            <person name="Robinson-Rechavi M."/>
            <person name="Laudet V."/>
            <person name="Schachter V."/>
            <person name="Quetier F."/>
            <person name="Saurin W."/>
            <person name="Scarpelli C."/>
            <person name="Wincker P."/>
            <person name="Lander E.S."/>
            <person name="Weissenbach J."/>
            <person name="Roest Crollius H."/>
        </authorList>
    </citation>
    <scope>NUCLEOTIDE SEQUENCE [LARGE SCALE GENOMIC DNA]</scope>
</reference>